<accession>A0AAE1H4L7</accession>
<dbReference type="Proteomes" id="UP001219518">
    <property type="component" value="Unassembled WGS sequence"/>
</dbReference>
<evidence type="ECO:0000313" key="3">
    <source>
        <dbReference type="Proteomes" id="UP001219518"/>
    </source>
</evidence>
<gene>
    <name evidence="2" type="ORF">KUF71_024222</name>
</gene>
<proteinExistence type="predicted"/>
<evidence type="ECO:0000256" key="1">
    <source>
        <dbReference type="SAM" id="MobiDB-lite"/>
    </source>
</evidence>
<feature type="region of interest" description="Disordered" evidence="1">
    <location>
        <begin position="1"/>
        <end position="24"/>
    </location>
</feature>
<reference evidence="2" key="2">
    <citation type="journal article" date="2023" name="BMC Genomics">
        <title>Pest status, molecular evolution, and epigenetic factors derived from the genome assembly of Frankliniella fusca, a thysanopteran phytovirus vector.</title>
        <authorList>
            <person name="Catto M.A."/>
            <person name="Labadie P.E."/>
            <person name="Jacobson A.L."/>
            <person name="Kennedy G.G."/>
            <person name="Srinivasan R."/>
            <person name="Hunt B.G."/>
        </authorList>
    </citation>
    <scope>NUCLEOTIDE SEQUENCE</scope>
    <source>
        <strain evidence="2">PL_HMW_Pooled</strain>
    </source>
</reference>
<evidence type="ECO:0000313" key="2">
    <source>
        <dbReference type="EMBL" id="KAK3914727.1"/>
    </source>
</evidence>
<protein>
    <submittedName>
        <fullName evidence="2">Phosphatidylinositol transfer protein CSR1</fullName>
    </submittedName>
</protein>
<name>A0AAE1H4L7_9NEOP</name>
<comment type="caution">
    <text evidence="2">The sequence shown here is derived from an EMBL/GenBank/DDBJ whole genome shotgun (WGS) entry which is preliminary data.</text>
</comment>
<reference evidence="2" key="1">
    <citation type="submission" date="2021-07" db="EMBL/GenBank/DDBJ databases">
        <authorList>
            <person name="Catto M.A."/>
            <person name="Jacobson A."/>
            <person name="Kennedy G."/>
            <person name="Labadie P."/>
            <person name="Hunt B.G."/>
            <person name="Srinivasan R."/>
        </authorList>
    </citation>
    <scope>NUCLEOTIDE SEQUENCE</scope>
    <source>
        <strain evidence="2">PL_HMW_Pooled</strain>
        <tissue evidence="2">Head</tissue>
    </source>
</reference>
<dbReference type="EMBL" id="JAHWGI010000391">
    <property type="protein sequence ID" value="KAK3914727.1"/>
    <property type="molecule type" value="Genomic_DNA"/>
</dbReference>
<organism evidence="2 3">
    <name type="scientific">Frankliniella fusca</name>
    <dbReference type="NCBI Taxonomy" id="407009"/>
    <lineage>
        <taxon>Eukaryota</taxon>
        <taxon>Metazoa</taxon>
        <taxon>Ecdysozoa</taxon>
        <taxon>Arthropoda</taxon>
        <taxon>Hexapoda</taxon>
        <taxon>Insecta</taxon>
        <taxon>Pterygota</taxon>
        <taxon>Neoptera</taxon>
        <taxon>Paraneoptera</taxon>
        <taxon>Thysanoptera</taxon>
        <taxon>Terebrantia</taxon>
        <taxon>Thripoidea</taxon>
        <taxon>Thripidae</taxon>
        <taxon>Frankliniella</taxon>
    </lineage>
</organism>
<dbReference type="AlphaFoldDB" id="A0AAE1H4L7"/>
<sequence length="211" mass="24738">MEEMDLKQELRGELETHPSTEDWNSRCKCSEQIQVRHEMTSDLRGHQEKQERAAELDNKAPLDMKHPYCAASNSKVLLDECNTYESDEDEDPDIPRRPTPRGLAYLSDVYELLEEYNLVARSRWAVNCAYPQSSPLQVSCWECGKIYCGTPDRLLKLLNHIESAHPTDKWYHLRQALKRYRMFIRRMAGALEVDFERKRKSMGMTINRILS</sequence>
<keyword evidence="3" id="KW-1185">Reference proteome</keyword>